<organism evidence="1 2">
    <name type="scientific">Oldenlandia corymbosa var. corymbosa</name>
    <dbReference type="NCBI Taxonomy" id="529605"/>
    <lineage>
        <taxon>Eukaryota</taxon>
        <taxon>Viridiplantae</taxon>
        <taxon>Streptophyta</taxon>
        <taxon>Embryophyta</taxon>
        <taxon>Tracheophyta</taxon>
        <taxon>Spermatophyta</taxon>
        <taxon>Magnoliopsida</taxon>
        <taxon>eudicotyledons</taxon>
        <taxon>Gunneridae</taxon>
        <taxon>Pentapetalae</taxon>
        <taxon>asterids</taxon>
        <taxon>lamiids</taxon>
        <taxon>Gentianales</taxon>
        <taxon>Rubiaceae</taxon>
        <taxon>Rubioideae</taxon>
        <taxon>Spermacoceae</taxon>
        <taxon>Hedyotis-Oldenlandia complex</taxon>
        <taxon>Oldenlandia</taxon>
    </lineage>
</organism>
<protein>
    <submittedName>
        <fullName evidence="1">OLC1v1019712C1</fullName>
    </submittedName>
</protein>
<accession>A0AAV1EER6</accession>
<gene>
    <name evidence="1" type="ORF">OLC1_LOCUS24109</name>
</gene>
<dbReference type="Pfam" id="PF05553">
    <property type="entry name" value="DUF761"/>
    <property type="match status" value="1"/>
</dbReference>
<evidence type="ECO:0000313" key="2">
    <source>
        <dbReference type="Proteomes" id="UP001161247"/>
    </source>
</evidence>
<keyword evidence="2" id="KW-1185">Reference proteome</keyword>
<dbReference type="EMBL" id="OX459126">
    <property type="protein sequence ID" value="CAI9118181.1"/>
    <property type="molecule type" value="Genomic_DNA"/>
</dbReference>
<evidence type="ECO:0000313" key="1">
    <source>
        <dbReference type="EMBL" id="CAI9118181.1"/>
    </source>
</evidence>
<name>A0AAV1EER6_OLDCO</name>
<dbReference type="AlphaFoldDB" id="A0AAV1EER6"/>
<sequence>MSSFNLGKKLLPAKKAWKNFKFTFRSKLQNLRINKKSIKTTKNNYIKALNKIRVLIPTTIHSLITKRRHSSPPRSRHHFHYNRHQYMSTTTSSSSSSSSAIHVDELFPGLTGRIHNTVITSSSSSSSSTILGGEKAKIEKVCEQHHHIIISVNRPAAEVKILERKNSSIKNDHRVQGNANYSKISFVNSLSRFRGVDERAEEFISKFRMEMKLEREQSILDFQEMLARSV</sequence>
<dbReference type="PANTHER" id="PTHR33098:SF3">
    <property type="entry name" value="COTTON FIBER PROTEIN"/>
    <property type="match status" value="1"/>
</dbReference>
<dbReference type="Proteomes" id="UP001161247">
    <property type="component" value="Chromosome 9"/>
</dbReference>
<reference evidence="1" key="1">
    <citation type="submission" date="2023-03" db="EMBL/GenBank/DDBJ databases">
        <authorList>
            <person name="Julca I."/>
        </authorList>
    </citation>
    <scope>NUCLEOTIDE SEQUENCE</scope>
</reference>
<proteinExistence type="predicted"/>
<dbReference type="PANTHER" id="PTHR33098">
    <property type="entry name" value="COTTON FIBER (DUF761)"/>
    <property type="match status" value="1"/>
</dbReference>
<dbReference type="InterPro" id="IPR008480">
    <property type="entry name" value="DUF761_pln"/>
</dbReference>